<dbReference type="InterPro" id="IPR020846">
    <property type="entry name" value="MFS_dom"/>
</dbReference>
<proteinExistence type="predicted"/>
<evidence type="ECO:0000259" key="6">
    <source>
        <dbReference type="PROSITE" id="PS50850"/>
    </source>
</evidence>
<feature type="transmembrane region" description="Helical" evidence="5">
    <location>
        <begin position="469"/>
        <end position="492"/>
    </location>
</feature>
<reference evidence="7" key="2">
    <citation type="submission" date="2022-10" db="EMBL/GenBank/DDBJ databases">
        <authorList>
            <consortium name="ENA_rothamsted_submissions"/>
            <consortium name="culmorum"/>
            <person name="King R."/>
        </authorList>
    </citation>
    <scope>NUCLEOTIDE SEQUENCE</scope>
</reference>
<dbReference type="InterPro" id="IPR005829">
    <property type="entry name" value="Sugar_transporter_CS"/>
</dbReference>
<dbReference type="Pfam" id="PF00083">
    <property type="entry name" value="Sugar_tr"/>
    <property type="match status" value="1"/>
</dbReference>
<dbReference type="GO" id="GO:0016020">
    <property type="term" value="C:membrane"/>
    <property type="evidence" value="ECO:0007669"/>
    <property type="project" value="UniProtKB-SubCell"/>
</dbReference>
<feature type="transmembrane region" description="Helical" evidence="5">
    <location>
        <begin position="531"/>
        <end position="552"/>
    </location>
</feature>
<feature type="domain" description="Major facilitator superfamily (MFS) profile" evidence="6">
    <location>
        <begin position="139"/>
        <end position="557"/>
    </location>
</feature>
<keyword evidence="4 5" id="KW-0472">Membrane</keyword>
<feature type="transmembrane region" description="Helical" evidence="5">
    <location>
        <begin position="415"/>
        <end position="437"/>
    </location>
</feature>
<evidence type="ECO:0000256" key="1">
    <source>
        <dbReference type="ARBA" id="ARBA00004141"/>
    </source>
</evidence>
<accession>A0A9N9RYX0</accession>
<keyword evidence="3 5" id="KW-1133">Transmembrane helix</keyword>
<evidence type="ECO:0000313" key="8">
    <source>
        <dbReference type="Proteomes" id="UP001153620"/>
    </source>
</evidence>
<dbReference type="InterPro" id="IPR005828">
    <property type="entry name" value="MFS_sugar_transport-like"/>
</dbReference>
<dbReference type="PROSITE" id="PS00216">
    <property type="entry name" value="SUGAR_TRANSPORT_1"/>
    <property type="match status" value="1"/>
</dbReference>
<dbReference type="Gene3D" id="1.20.1250.20">
    <property type="entry name" value="MFS general substrate transporter like domains"/>
    <property type="match status" value="1"/>
</dbReference>
<protein>
    <recommendedName>
        <fullName evidence="6">Major facilitator superfamily (MFS) profile domain-containing protein</fullName>
    </recommendedName>
</protein>
<feature type="transmembrane region" description="Helical" evidence="5">
    <location>
        <begin position="218"/>
        <end position="235"/>
    </location>
</feature>
<evidence type="ECO:0000256" key="2">
    <source>
        <dbReference type="ARBA" id="ARBA00022692"/>
    </source>
</evidence>
<organism evidence="7 8">
    <name type="scientific">Chironomus riparius</name>
    <dbReference type="NCBI Taxonomy" id="315576"/>
    <lineage>
        <taxon>Eukaryota</taxon>
        <taxon>Metazoa</taxon>
        <taxon>Ecdysozoa</taxon>
        <taxon>Arthropoda</taxon>
        <taxon>Hexapoda</taxon>
        <taxon>Insecta</taxon>
        <taxon>Pterygota</taxon>
        <taxon>Neoptera</taxon>
        <taxon>Endopterygota</taxon>
        <taxon>Diptera</taxon>
        <taxon>Nematocera</taxon>
        <taxon>Chironomoidea</taxon>
        <taxon>Chironomidae</taxon>
        <taxon>Chironominae</taxon>
        <taxon>Chironomus</taxon>
    </lineage>
</organism>
<dbReference type="GO" id="GO:0022857">
    <property type="term" value="F:transmembrane transporter activity"/>
    <property type="evidence" value="ECO:0007669"/>
    <property type="project" value="InterPro"/>
</dbReference>
<feature type="transmembrane region" description="Helical" evidence="5">
    <location>
        <begin position="75"/>
        <end position="97"/>
    </location>
</feature>
<comment type="subcellular location">
    <subcellularLocation>
        <location evidence="1">Membrane</location>
        <topology evidence="1">Multi-pass membrane protein</topology>
    </subcellularLocation>
</comment>
<name>A0A9N9RYX0_9DIPT</name>
<feature type="transmembrane region" description="Helical" evidence="5">
    <location>
        <begin position="388"/>
        <end position="409"/>
    </location>
</feature>
<feature type="transmembrane region" description="Helical" evidence="5">
    <location>
        <begin position="247"/>
        <end position="268"/>
    </location>
</feature>
<dbReference type="EMBL" id="OU895878">
    <property type="protein sequence ID" value="CAG9805453.1"/>
    <property type="molecule type" value="Genomic_DNA"/>
</dbReference>
<feature type="transmembrane region" description="Helical" evidence="5">
    <location>
        <begin position="275"/>
        <end position="297"/>
    </location>
</feature>
<dbReference type="OrthoDB" id="3936150at2759"/>
<sequence>MEDENRNKINENEKPRFSLEINNLKSFETPSIFTINGNNNLNSRVELVTMGNDNDESGDSDVISDLIGHIGPWQLFWAVIMCLYQFPTTFHIFCLVFQAASKDYWCSRPDHLKMISVEVWKNLTQPVNQCSMVNAPYDDLDAFNITNYLHNANTSNLIPCNSWEFDMSIIGKTIISEWGMVCDKGYLSSVVESCFLAGAGLGSVTSGWISDQYGRKHTLMVFATIQLVTGTLLGFCESMEMYMIGRVIIGFASMAVVVVSFVLCVELVSGKWRTIIGILNILPVAIAYIMCAFISYITYNWRAMQFVVTSPTLFLLMLWPVVPESPRWLLSRGRSSELSEMIKKAGEWNGISLPVNLEKMLSSSSDSGPRIRVSFFDLFQKGYKRTTALMAVVWFCIILLYFGITLHMGSLGGDIYLNTIIAGTVEAFSIAASVLVVLKLGLRINLVIYLIVAGIACTLINYVRADNLWLTITLAMIVKISVGASNALIPTYTAYHYPVYMRNLGIGAGNLSAGFALVLVPYLFLLEHIDVHYPMYIMGIAGIIGAISLLFIKEKSSTMKKVNSQAAEINSAYVSE</sequence>
<feature type="transmembrane region" description="Helical" evidence="5">
    <location>
        <begin position="444"/>
        <end position="463"/>
    </location>
</feature>
<dbReference type="SUPFAM" id="SSF103473">
    <property type="entry name" value="MFS general substrate transporter"/>
    <property type="match status" value="1"/>
</dbReference>
<evidence type="ECO:0000256" key="4">
    <source>
        <dbReference type="ARBA" id="ARBA00023136"/>
    </source>
</evidence>
<dbReference type="PANTHER" id="PTHR24064">
    <property type="entry name" value="SOLUTE CARRIER FAMILY 22 MEMBER"/>
    <property type="match status" value="1"/>
</dbReference>
<keyword evidence="2 5" id="KW-0812">Transmembrane</keyword>
<evidence type="ECO:0000256" key="5">
    <source>
        <dbReference type="SAM" id="Phobius"/>
    </source>
</evidence>
<gene>
    <name evidence="7" type="ORF">CHIRRI_LOCUS8325</name>
</gene>
<evidence type="ECO:0000256" key="3">
    <source>
        <dbReference type="ARBA" id="ARBA00022989"/>
    </source>
</evidence>
<reference evidence="7" key="1">
    <citation type="submission" date="2022-01" db="EMBL/GenBank/DDBJ databases">
        <authorList>
            <person name="King R."/>
        </authorList>
    </citation>
    <scope>NUCLEOTIDE SEQUENCE</scope>
</reference>
<keyword evidence="8" id="KW-1185">Reference proteome</keyword>
<dbReference type="InterPro" id="IPR036259">
    <property type="entry name" value="MFS_trans_sf"/>
</dbReference>
<dbReference type="AlphaFoldDB" id="A0A9N9RYX0"/>
<dbReference type="PROSITE" id="PS50850">
    <property type="entry name" value="MFS"/>
    <property type="match status" value="1"/>
</dbReference>
<feature type="transmembrane region" description="Helical" evidence="5">
    <location>
        <begin position="504"/>
        <end position="525"/>
    </location>
</feature>
<dbReference type="Proteomes" id="UP001153620">
    <property type="component" value="Chromosome 2"/>
</dbReference>
<evidence type="ECO:0000313" key="7">
    <source>
        <dbReference type="EMBL" id="CAG9805453.1"/>
    </source>
</evidence>